<dbReference type="InterPro" id="IPR044000">
    <property type="entry name" value="Phage_tube_2"/>
</dbReference>
<evidence type="ECO:0000313" key="2">
    <source>
        <dbReference type="Proteomes" id="UP001595377"/>
    </source>
</evidence>
<dbReference type="EMBL" id="JBHRSP010000001">
    <property type="protein sequence ID" value="MFC3071488.1"/>
    <property type="molecule type" value="Genomic_DNA"/>
</dbReference>
<reference evidence="2" key="1">
    <citation type="journal article" date="2019" name="Int. J. Syst. Evol. Microbiol.">
        <title>The Global Catalogue of Microorganisms (GCM) 10K type strain sequencing project: providing services to taxonomists for standard genome sequencing and annotation.</title>
        <authorList>
            <consortium name="The Broad Institute Genomics Platform"/>
            <consortium name="The Broad Institute Genome Sequencing Center for Infectious Disease"/>
            <person name="Wu L."/>
            <person name="Ma J."/>
        </authorList>
    </citation>
    <scope>NUCLEOTIDE SEQUENCE [LARGE SCALE GENOMIC DNA]</scope>
    <source>
        <strain evidence="2">KCTC 52677</strain>
    </source>
</reference>
<comment type="caution">
    <text evidence="1">The sequence shown here is derived from an EMBL/GenBank/DDBJ whole genome shotgun (WGS) entry which is preliminary data.</text>
</comment>
<protein>
    <submittedName>
        <fullName evidence="1">Phage tail tube protein</fullName>
    </submittedName>
</protein>
<dbReference type="Pfam" id="PF18906">
    <property type="entry name" value="Phage_tube_2"/>
    <property type="match status" value="1"/>
</dbReference>
<proteinExistence type="predicted"/>
<dbReference type="Proteomes" id="UP001595377">
    <property type="component" value="Unassembled WGS sequence"/>
</dbReference>
<keyword evidence="2" id="KW-1185">Reference proteome</keyword>
<name>A0ABV7DA79_9HYPH</name>
<dbReference type="RefSeq" id="WP_257316097.1">
    <property type="nucleotide sequence ID" value="NZ_JANFDG010000016.1"/>
</dbReference>
<organism evidence="1 2">
    <name type="scientific">Shinella pollutisoli</name>
    <dbReference type="NCBI Taxonomy" id="2250594"/>
    <lineage>
        <taxon>Bacteria</taxon>
        <taxon>Pseudomonadati</taxon>
        <taxon>Pseudomonadota</taxon>
        <taxon>Alphaproteobacteria</taxon>
        <taxon>Hyphomicrobiales</taxon>
        <taxon>Rhizobiaceae</taxon>
        <taxon>Shinella</taxon>
    </lineage>
</organism>
<sequence length="417" mass="44082">MSLAEGVAARIAYKLYTDPKITPGVEPSPASDPGAASAQILRRVSSSLTLSKDTYQSGEIRSDRQIADFRHGVKRVQGNVSGELSPLTYKDFFAAACRGNWSNAAVTADESDFTSAAADNATSKFTFGGGDPVAKGYRAGMVVRFTGLSEVANNGKNFVILSFGGANNREMTVYPAPVTHTADSEFDVTSVGRQLIVPSSGHVSRKMAVEIWNEDVDVARLFTECRVGGFNVQLPASGMSTVDFDLMGRNMVLYEDGSAPFFTAATTETTTGLLAAVNGLLRIGGDTVAVVTGANIQMQLSPSGEPVVGSNLVPEIFLGRASVTGQMTAFFDAPDLIEDFINESEIEFLAYLTTTNDAASAAMTFYLPRIKLGGADLQTQGEAGQSITLPFTALKQEGSNPGVENTTIQIVDTQVSA</sequence>
<evidence type="ECO:0000313" key="1">
    <source>
        <dbReference type="EMBL" id="MFC3071488.1"/>
    </source>
</evidence>
<gene>
    <name evidence="1" type="ORF">ACFOHH_00040</name>
</gene>
<accession>A0ABV7DA79</accession>